<proteinExistence type="predicted"/>
<reference evidence="1" key="2">
    <citation type="journal article" date="2020" name="Nat. Commun.">
        <title>Large-scale genome sequencing of mycorrhizal fungi provides insights into the early evolution of symbiotic traits.</title>
        <authorList>
            <person name="Miyauchi S."/>
            <person name="Kiss E."/>
            <person name="Kuo A."/>
            <person name="Drula E."/>
            <person name="Kohler A."/>
            <person name="Sanchez-Garcia M."/>
            <person name="Morin E."/>
            <person name="Andreopoulos B."/>
            <person name="Barry K.W."/>
            <person name="Bonito G."/>
            <person name="Buee M."/>
            <person name="Carver A."/>
            <person name="Chen C."/>
            <person name="Cichocki N."/>
            <person name="Clum A."/>
            <person name="Culley D."/>
            <person name="Crous P.W."/>
            <person name="Fauchery L."/>
            <person name="Girlanda M."/>
            <person name="Hayes R.D."/>
            <person name="Keri Z."/>
            <person name="LaButti K."/>
            <person name="Lipzen A."/>
            <person name="Lombard V."/>
            <person name="Magnuson J."/>
            <person name="Maillard F."/>
            <person name="Murat C."/>
            <person name="Nolan M."/>
            <person name="Ohm R.A."/>
            <person name="Pangilinan J."/>
            <person name="Pereira M.F."/>
            <person name="Perotto S."/>
            <person name="Peter M."/>
            <person name="Pfister S."/>
            <person name="Riley R."/>
            <person name="Sitrit Y."/>
            <person name="Stielow J.B."/>
            <person name="Szollosi G."/>
            <person name="Zifcakova L."/>
            <person name="Stursova M."/>
            <person name="Spatafora J.W."/>
            <person name="Tedersoo L."/>
            <person name="Vaario L.M."/>
            <person name="Yamada A."/>
            <person name="Yan M."/>
            <person name="Wang P."/>
            <person name="Xu J."/>
            <person name="Bruns T."/>
            <person name="Baldrian P."/>
            <person name="Vilgalys R."/>
            <person name="Dunand C."/>
            <person name="Henrissat B."/>
            <person name="Grigoriev I.V."/>
            <person name="Hibbett D."/>
            <person name="Nagy L.G."/>
            <person name="Martin F.M."/>
        </authorList>
    </citation>
    <scope>NUCLEOTIDE SEQUENCE</scope>
    <source>
        <strain evidence="1">P2</strain>
    </source>
</reference>
<protein>
    <submittedName>
        <fullName evidence="1">Uncharacterized protein</fullName>
    </submittedName>
</protein>
<name>A0ACB6Z0B6_THEGA</name>
<dbReference type="Proteomes" id="UP000886501">
    <property type="component" value="Unassembled WGS sequence"/>
</dbReference>
<evidence type="ECO:0000313" key="2">
    <source>
        <dbReference type="Proteomes" id="UP000886501"/>
    </source>
</evidence>
<keyword evidence="2" id="KW-1185">Reference proteome</keyword>
<gene>
    <name evidence="1" type="ORF">BDM02DRAFT_1744889</name>
</gene>
<sequence length="229" mass="26503">MSLTRRATRVRRCAKEVVSPRVRISPLPSGTDRQYPHYVTPSRPRRPRCSYQGVERYKTLPFKDRQAWSNETKQARNRTCRSFTKAYPTLVRTTDATLLVNKTFSHITTNFPLSVWSSSGGRVSDLPVPPVLMMNRVSLDHMMASRRRRREVIPELDNELSLFASPVDRILLFERHFVDQALHYVSVVLLLDWPLADTHCLAFWSAIPIMILPPLLSPLLLFLDATWFL</sequence>
<accession>A0ACB6Z0B6</accession>
<comment type="caution">
    <text evidence="1">The sequence shown here is derived from an EMBL/GenBank/DDBJ whole genome shotgun (WGS) entry which is preliminary data.</text>
</comment>
<dbReference type="EMBL" id="MU118289">
    <property type="protein sequence ID" value="KAF9643076.1"/>
    <property type="molecule type" value="Genomic_DNA"/>
</dbReference>
<evidence type="ECO:0000313" key="1">
    <source>
        <dbReference type="EMBL" id="KAF9643076.1"/>
    </source>
</evidence>
<organism evidence="1 2">
    <name type="scientific">Thelephora ganbajun</name>
    <name type="common">Ganba fungus</name>
    <dbReference type="NCBI Taxonomy" id="370292"/>
    <lineage>
        <taxon>Eukaryota</taxon>
        <taxon>Fungi</taxon>
        <taxon>Dikarya</taxon>
        <taxon>Basidiomycota</taxon>
        <taxon>Agaricomycotina</taxon>
        <taxon>Agaricomycetes</taxon>
        <taxon>Thelephorales</taxon>
        <taxon>Thelephoraceae</taxon>
        <taxon>Thelephora</taxon>
    </lineage>
</organism>
<reference evidence="1" key="1">
    <citation type="submission" date="2019-10" db="EMBL/GenBank/DDBJ databases">
        <authorList>
            <consortium name="DOE Joint Genome Institute"/>
            <person name="Kuo A."/>
            <person name="Miyauchi S."/>
            <person name="Kiss E."/>
            <person name="Drula E."/>
            <person name="Kohler A."/>
            <person name="Sanchez-Garcia M."/>
            <person name="Andreopoulos B."/>
            <person name="Barry K.W."/>
            <person name="Bonito G."/>
            <person name="Buee M."/>
            <person name="Carver A."/>
            <person name="Chen C."/>
            <person name="Cichocki N."/>
            <person name="Clum A."/>
            <person name="Culley D."/>
            <person name="Crous P.W."/>
            <person name="Fauchery L."/>
            <person name="Girlanda M."/>
            <person name="Hayes R."/>
            <person name="Keri Z."/>
            <person name="Labutti K."/>
            <person name="Lipzen A."/>
            <person name="Lombard V."/>
            <person name="Magnuson J."/>
            <person name="Maillard F."/>
            <person name="Morin E."/>
            <person name="Murat C."/>
            <person name="Nolan M."/>
            <person name="Ohm R."/>
            <person name="Pangilinan J."/>
            <person name="Pereira M."/>
            <person name="Perotto S."/>
            <person name="Peter M."/>
            <person name="Riley R."/>
            <person name="Sitrit Y."/>
            <person name="Stielow B."/>
            <person name="Szollosi G."/>
            <person name="Zifcakova L."/>
            <person name="Stursova M."/>
            <person name="Spatafora J.W."/>
            <person name="Tedersoo L."/>
            <person name="Vaario L.-M."/>
            <person name="Yamada A."/>
            <person name="Yan M."/>
            <person name="Wang P."/>
            <person name="Xu J."/>
            <person name="Bruns T."/>
            <person name="Baldrian P."/>
            <person name="Vilgalys R."/>
            <person name="Henrissat B."/>
            <person name="Grigoriev I.V."/>
            <person name="Hibbett D."/>
            <person name="Nagy L.G."/>
            <person name="Martin F.M."/>
        </authorList>
    </citation>
    <scope>NUCLEOTIDE SEQUENCE</scope>
    <source>
        <strain evidence="1">P2</strain>
    </source>
</reference>